<protein>
    <recommendedName>
        <fullName evidence="15">ABC transporter permease</fullName>
    </recommendedName>
</protein>
<dbReference type="Pfam" id="PF00005">
    <property type="entry name" value="ABC_tran"/>
    <property type="match status" value="1"/>
</dbReference>
<dbReference type="Gene3D" id="3.90.70.10">
    <property type="entry name" value="Cysteine proteinases"/>
    <property type="match status" value="1"/>
</dbReference>
<feature type="transmembrane region" description="Helical" evidence="9">
    <location>
        <begin position="442"/>
        <end position="462"/>
    </location>
</feature>
<dbReference type="PROSITE" id="PS50893">
    <property type="entry name" value="ABC_TRANSPORTER_2"/>
    <property type="match status" value="1"/>
</dbReference>
<keyword evidence="6 9" id="KW-1133">Transmembrane helix</keyword>
<feature type="transmembrane region" description="Helical" evidence="9">
    <location>
        <begin position="552"/>
        <end position="573"/>
    </location>
</feature>
<evidence type="ECO:0000256" key="1">
    <source>
        <dbReference type="ARBA" id="ARBA00004651"/>
    </source>
</evidence>
<dbReference type="EMBL" id="AZHW01000914">
    <property type="protein sequence ID" value="ETW95458.1"/>
    <property type="molecule type" value="Genomic_DNA"/>
</dbReference>
<evidence type="ECO:0000256" key="2">
    <source>
        <dbReference type="ARBA" id="ARBA00022692"/>
    </source>
</evidence>
<dbReference type="GO" id="GO:0006508">
    <property type="term" value="P:proteolysis"/>
    <property type="evidence" value="ECO:0007669"/>
    <property type="project" value="InterPro"/>
</dbReference>
<dbReference type="PANTHER" id="PTHR24221:SF654">
    <property type="entry name" value="ATP-BINDING CASSETTE SUB-FAMILY B MEMBER 6"/>
    <property type="match status" value="1"/>
</dbReference>
<feature type="transmembrane region" description="Helical" evidence="9">
    <location>
        <begin position="515"/>
        <end position="540"/>
    </location>
</feature>
<dbReference type="PROSITE" id="PS50929">
    <property type="entry name" value="ABC_TM1F"/>
    <property type="match status" value="1"/>
</dbReference>
<dbReference type="GO" id="GO:0015031">
    <property type="term" value="P:protein transport"/>
    <property type="evidence" value="ECO:0007669"/>
    <property type="project" value="UniProtKB-KW"/>
</dbReference>
<proteinExistence type="predicted"/>
<evidence type="ECO:0000256" key="7">
    <source>
        <dbReference type="ARBA" id="ARBA00023136"/>
    </source>
</evidence>
<organism evidence="13 14">
    <name type="scientific">Entotheonella factor</name>
    <dbReference type="NCBI Taxonomy" id="1429438"/>
    <lineage>
        <taxon>Bacteria</taxon>
        <taxon>Pseudomonadati</taxon>
        <taxon>Nitrospinota/Tectimicrobiota group</taxon>
        <taxon>Candidatus Tectimicrobiota</taxon>
        <taxon>Candidatus Entotheonellia</taxon>
        <taxon>Candidatus Entotheonellales</taxon>
        <taxon>Candidatus Entotheonellaceae</taxon>
        <taxon>Candidatus Entotheonella</taxon>
    </lineage>
</organism>
<dbReference type="AlphaFoldDB" id="W4LBJ1"/>
<evidence type="ECO:0000259" key="10">
    <source>
        <dbReference type="PROSITE" id="PS50893"/>
    </source>
</evidence>
<dbReference type="SUPFAM" id="SSF52540">
    <property type="entry name" value="P-loop containing nucleoside triphosphate hydrolases"/>
    <property type="match status" value="1"/>
</dbReference>
<keyword evidence="8" id="KW-0080">Bacteriocin transport</keyword>
<dbReference type="InterPro" id="IPR027417">
    <property type="entry name" value="P-loop_NTPase"/>
</dbReference>
<dbReference type="GO" id="GO:0140359">
    <property type="term" value="F:ABC-type transporter activity"/>
    <property type="evidence" value="ECO:0007669"/>
    <property type="project" value="InterPro"/>
</dbReference>
<feature type="domain" description="ABC transmembrane type-1" evidence="11">
    <location>
        <begin position="302"/>
        <end position="536"/>
    </location>
</feature>
<dbReference type="GO" id="GO:0005886">
    <property type="term" value="C:plasma membrane"/>
    <property type="evidence" value="ECO:0007669"/>
    <property type="project" value="UniProtKB-SubCell"/>
</dbReference>
<dbReference type="InterPro" id="IPR011527">
    <property type="entry name" value="ABC1_TM_dom"/>
</dbReference>
<evidence type="ECO:0000313" key="14">
    <source>
        <dbReference type="Proteomes" id="UP000019141"/>
    </source>
</evidence>
<dbReference type="HOGENOM" id="CLU_324307_0_0_7"/>
<dbReference type="InterPro" id="IPR003593">
    <property type="entry name" value="AAA+_ATPase"/>
</dbReference>
<feature type="non-terminal residue" evidence="13">
    <location>
        <position position="1"/>
    </location>
</feature>
<dbReference type="GO" id="GO:0005524">
    <property type="term" value="F:ATP binding"/>
    <property type="evidence" value="ECO:0007669"/>
    <property type="project" value="UniProtKB-KW"/>
</dbReference>
<keyword evidence="7 9" id="KW-0472">Membrane</keyword>
<dbReference type="PROSITE" id="PS50990">
    <property type="entry name" value="PEPTIDASE_C39"/>
    <property type="match status" value="1"/>
</dbReference>
<evidence type="ECO:0000256" key="3">
    <source>
        <dbReference type="ARBA" id="ARBA00022741"/>
    </source>
</evidence>
<sequence length="890" mass="98426">SHCGPATLKSLLEGFHIPVSYGRLREACQTDVDGTSINTLEELAIQLGLEAEQVMIPADHLLITPNETLPAIVVVRLANRLTHFVVVWRRHGHIVQIMDPATGRRWPSCRKFLDDLYIHSFQVPASDWLEWASSDEFLTPLEKRLHQLGISPVQRSQMIDHAVHAAHWSSLATLDAAVRLAQKLVRTGGLPSGRAAAYSVGQLVDTALAQERDQTRVIPEAYWSVLPVLNEDAETEQVTLRGAVMIRVRGQRAAPLTARSQDDSADRATLPPELTAALEETPPKPLREFAKLLFADGRLGPAALLSGMIGLTVGVVLEALLFRGLLDVWRLLGGVDQRLWAIAAVLLFLGLLAILDVVLAKGVFRLGRRLEGRLRMALLEKIPRLGDRYFKSRPTSDMAHRLHAIHHLRSLPKSGRMFVEIVTEIGLTGLGLIWLNPASAPIVLMLMGLTLGLPFLAQPLIAERDLRVRTHNGALSQLHLDALLGIMAVRYHRAHRAIRHEHDALLAEWRRASVALFQVVVGLKGLQVAVGVGGTIWLAYHYLVTANTTSGLLLLIYWALKLHVLSMPLGFVLRNYPAHRNMTLRLLEPLGALEDEAGVGHPAQSAGLNPQDEAAPGFDIAFDNVSVRVGGHLVLRDLTLKMKPGDHIAVVGSSGAGKSSLVAALLGWYRPSVGDIHIDGKPFHGSMIDQVRQATVWVDPSVQLWNRTLVDNLHYGMADTHAVPFRDAVEQANLRFVIDKLPQGLHTLLGEGGALVSGGEGQRVRFGRALLRRDVRLAILDEPFRGLNRSQRHTLLKRARQSWRRATMLYVTHDVHETRAFERVLVVENGCVVEDGHPSDLEARPSSRYRALLEAESNVQQMFVSDTIWRRLRLQNGMIEDADARSTSKS</sequence>
<feature type="domain" description="Peptidase C39" evidence="12">
    <location>
        <begin position="2"/>
        <end position="123"/>
    </location>
</feature>
<dbReference type="GO" id="GO:0016887">
    <property type="term" value="F:ATP hydrolysis activity"/>
    <property type="evidence" value="ECO:0007669"/>
    <property type="project" value="InterPro"/>
</dbReference>
<feature type="transmembrane region" description="Helical" evidence="9">
    <location>
        <begin position="338"/>
        <end position="359"/>
    </location>
</feature>
<reference evidence="13 14" key="1">
    <citation type="journal article" date="2014" name="Nature">
        <title>An environmental bacterial taxon with a large and distinct metabolic repertoire.</title>
        <authorList>
            <person name="Wilson M.C."/>
            <person name="Mori T."/>
            <person name="Ruckert C."/>
            <person name="Uria A.R."/>
            <person name="Helf M.J."/>
            <person name="Takada K."/>
            <person name="Gernert C."/>
            <person name="Steffens U.A."/>
            <person name="Heycke N."/>
            <person name="Schmitt S."/>
            <person name="Rinke C."/>
            <person name="Helfrich E.J."/>
            <person name="Brachmann A.O."/>
            <person name="Gurgui C."/>
            <person name="Wakimoto T."/>
            <person name="Kracht M."/>
            <person name="Crusemann M."/>
            <person name="Hentschel U."/>
            <person name="Abe I."/>
            <person name="Matsunaga S."/>
            <person name="Kalinowski J."/>
            <person name="Takeyama H."/>
            <person name="Piel J."/>
        </authorList>
    </citation>
    <scope>NUCLEOTIDE SEQUENCE [LARGE SCALE GENOMIC DNA]</scope>
    <source>
        <strain evidence="14">TSY1</strain>
    </source>
</reference>
<accession>W4LBJ1</accession>
<dbReference type="GO" id="GO:0034040">
    <property type="term" value="F:ATPase-coupled lipid transmembrane transporter activity"/>
    <property type="evidence" value="ECO:0007669"/>
    <property type="project" value="TreeGrafter"/>
</dbReference>
<dbReference type="Pfam" id="PF00664">
    <property type="entry name" value="ABC_membrane"/>
    <property type="match status" value="1"/>
</dbReference>
<evidence type="ECO:0000259" key="11">
    <source>
        <dbReference type="PROSITE" id="PS50929"/>
    </source>
</evidence>
<evidence type="ECO:0000259" key="12">
    <source>
        <dbReference type="PROSITE" id="PS50990"/>
    </source>
</evidence>
<dbReference type="Pfam" id="PF03412">
    <property type="entry name" value="Peptidase_C39"/>
    <property type="match status" value="1"/>
</dbReference>
<keyword evidence="5" id="KW-0653">Protein transport</keyword>
<dbReference type="GO" id="GO:0008233">
    <property type="term" value="F:peptidase activity"/>
    <property type="evidence" value="ECO:0007669"/>
    <property type="project" value="InterPro"/>
</dbReference>
<keyword evidence="2 9" id="KW-0812">Transmembrane</keyword>
<feature type="transmembrane region" description="Helical" evidence="9">
    <location>
        <begin position="417"/>
        <end position="436"/>
    </location>
</feature>
<feature type="domain" description="ABC transporter" evidence="10">
    <location>
        <begin position="620"/>
        <end position="854"/>
    </location>
</feature>
<evidence type="ECO:0008006" key="15">
    <source>
        <dbReference type="Google" id="ProtNLM"/>
    </source>
</evidence>
<evidence type="ECO:0000256" key="9">
    <source>
        <dbReference type="SAM" id="Phobius"/>
    </source>
</evidence>
<dbReference type="Gene3D" id="3.40.50.300">
    <property type="entry name" value="P-loop containing nucleotide triphosphate hydrolases"/>
    <property type="match status" value="1"/>
</dbReference>
<keyword evidence="3" id="KW-0547">Nucleotide-binding</keyword>
<keyword evidence="5" id="KW-0813">Transport</keyword>
<comment type="caution">
    <text evidence="13">The sequence shown here is derived from an EMBL/GenBank/DDBJ whole genome shotgun (WGS) entry which is preliminary data.</text>
</comment>
<dbReference type="GO" id="GO:0043213">
    <property type="term" value="P:bacteriocin transport"/>
    <property type="evidence" value="ECO:0007669"/>
    <property type="project" value="UniProtKB-KW"/>
</dbReference>
<evidence type="ECO:0000256" key="8">
    <source>
        <dbReference type="ARBA" id="ARBA00043264"/>
    </source>
</evidence>
<dbReference type="PATRIC" id="fig|1429438.4.peg.5809"/>
<dbReference type="InterPro" id="IPR005074">
    <property type="entry name" value="Peptidase_C39"/>
</dbReference>
<evidence type="ECO:0000256" key="6">
    <source>
        <dbReference type="ARBA" id="ARBA00022989"/>
    </source>
</evidence>
<dbReference type="PANTHER" id="PTHR24221">
    <property type="entry name" value="ATP-BINDING CASSETTE SUB-FAMILY B"/>
    <property type="match status" value="1"/>
</dbReference>
<evidence type="ECO:0000256" key="4">
    <source>
        <dbReference type="ARBA" id="ARBA00022840"/>
    </source>
</evidence>
<evidence type="ECO:0000313" key="13">
    <source>
        <dbReference type="EMBL" id="ETW95458.1"/>
    </source>
</evidence>
<dbReference type="InterPro" id="IPR039421">
    <property type="entry name" value="Type_1_exporter"/>
</dbReference>
<dbReference type="Proteomes" id="UP000019141">
    <property type="component" value="Unassembled WGS sequence"/>
</dbReference>
<dbReference type="InterPro" id="IPR036640">
    <property type="entry name" value="ABC1_TM_sf"/>
</dbReference>
<gene>
    <name evidence="13" type="ORF">ETSY1_30515</name>
</gene>
<dbReference type="Gene3D" id="1.20.1560.10">
    <property type="entry name" value="ABC transporter type 1, transmembrane domain"/>
    <property type="match status" value="1"/>
</dbReference>
<dbReference type="InterPro" id="IPR003439">
    <property type="entry name" value="ABC_transporter-like_ATP-bd"/>
</dbReference>
<dbReference type="SUPFAM" id="SSF90123">
    <property type="entry name" value="ABC transporter transmembrane region"/>
    <property type="match status" value="1"/>
</dbReference>
<keyword evidence="4" id="KW-0067">ATP-binding</keyword>
<name>W4LBJ1_ENTF1</name>
<feature type="transmembrane region" description="Helical" evidence="9">
    <location>
        <begin position="302"/>
        <end position="326"/>
    </location>
</feature>
<comment type="subcellular location">
    <subcellularLocation>
        <location evidence="1">Cell membrane</location>
        <topology evidence="1">Multi-pass membrane protein</topology>
    </subcellularLocation>
</comment>
<keyword evidence="14" id="KW-1185">Reference proteome</keyword>
<dbReference type="SMART" id="SM00382">
    <property type="entry name" value="AAA"/>
    <property type="match status" value="1"/>
</dbReference>
<evidence type="ECO:0000256" key="5">
    <source>
        <dbReference type="ARBA" id="ARBA00022927"/>
    </source>
</evidence>